<proteinExistence type="predicted"/>
<reference evidence="3 4" key="1">
    <citation type="submission" date="2023-08" db="EMBL/GenBank/DDBJ databases">
        <title>Pathogen: clinical or host-associated sample.</title>
        <authorList>
            <person name="Hergert J."/>
            <person name="Casey R."/>
            <person name="Wagner J."/>
            <person name="Young E.L."/>
            <person name="Oakeson K.F."/>
        </authorList>
    </citation>
    <scope>NUCLEOTIDE SEQUENCE [LARGE SCALE GENOMIC DNA]</scope>
    <source>
        <strain evidence="3 4">1760953</strain>
    </source>
</reference>
<name>A0AA50D643_9HYPH</name>
<evidence type="ECO:0000313" key="1">
    <source>
        <dbReference type="EMBL" id="WLR96413.1"/>
    </source>
</evidence>
<organism evidence="3 4">
    <name type="scientific">Shinella sumterensis</name>
    <dbReference type="NCBI Taxonomy" id="1967501"/>
    <lineage>
        <taxon>Bacteria</taxon>
        <taxon>Pseudomonadati</taxon>
        <taxon>Pseudomonadota</taxon>
        <taxon>Alphaproteobacteria</taxon>
        <taxon>Hyphomicrobiales</taxon>
        <taxon>Rhizobiaceae</taxon>
        <taxon>Shinella</taxon>
    </lineage>
</organism>
<evidence type="ECO:0000313" key="4">
    <source>
        <dbReference type="Proteomes" id="UP001234585"/>
    </source>
</evidence>
<dbReference type="AlphaFoldDB" id="A0AA50D643"/>
<dbReference type="EMBL" id="CP132302">
    <property type="protein sequence ID" value="WLR97453.1"/>
    <property type="molecule type" value="Genomic_DNA"/>
</dbReference>
<accession>A0AA50D643</accession>
<dbReference type="Proteomes" id="UP001234585">
    <property type="component" value="Chromosome"/>
</dbReference>
<protein>
    <submittedName>
        <fullName evidence="3">Uncharacterized protein</fullName>
    </submittedName>
</protein>
<gene>
    <name evidence="1" type="ORF">Q9313_11875</name>
    <name evidence="2" type="ORF">Q9313_15140</name>
    <name evidence="3" type="ORF">Q9313_17515</name>
</gene>
<evidence type="ECO:0000313" key="2">
    <source>
        <dbReference type="EMBL" id="WLR97013.1"/>
    </source>
</evidence>
<dbReference type="RefSeq" id="WP_134653174.1">
    <property type="nucleotide sequence ID" value="NZ_CP132302.1"/>
</dbReference>
<dbReference type="EMBL" id="CP132302">
    <property type="protein sequence ID" value="WLR96413.1"/>
    <property type="molecule type" value="Genomic_DNA"/>
</dbReference>
<sequence>MTIETQYACRSATQTAGMAIIADHVSLSSQGYTNHAHVVQAQFRTENRTVLFLNMRMRA</sequence>
<dbReference type="EMBL" id="CP132302">
    <property type="protein sequence ID" value="WLR97013.1"/>
    <property type="molecule type" value="Genomic_DNA"/>
</dbReference>
<evidence type="ECO:0000313" key="3">
    <source>
        <dbReference type="EMBL" id="WLR97453.1"/>
    </source>
</evidence>
<keyword evidence="4" id="KW-1185">Reference proteome</keyword>